<feature type="non-terminal residue" evidence="1">
    <location>
        <position position="1"/>
    </location>
</feature>
<protein>
    <recommendedName>
        <fullName evidence="2">Quinolinate phosphoribosyl transferase N-terminal domain-containing protein</fullName>
    </recommendedName>
</protein>
<dbReference type="EMBL" id="UINC01220220">
    <property type="protein sequence ID" value="SVE48035.1"/>
    <property type="molecule type" value="Genomic_DNA"/>
</dbReference>
<evidence type="ECO:0000313" key="1">
    <source>
        <dbReference type="EMBL" id="SVE48035.1"/>
    </source>
</evidence>
<accession>A0A383DUX5</accession>
<feature type="non-terminal residue" evidence="1">
    <location>
        <position position="54"/>
    </location>
</feature>
<dbReference type="InterPro" id="IPR037128">
    <property type="entry name" value="Quinolinate_PRibosylTase_N_sf"/>
</dbReference>
<proteinExistence type="predicted"/>
<dbReference type="GO" id="GO:0016763">
    <property type="term" value="F:pentosyltransferase activity"/>
    <property type="evidence" value="ECO:0007669"/>
    <property type="project" value="InterPro"/>
</dbReference>
<sequence length="54" mass="5895">MGTQPSLLEVSFRKIVEKELTEDFGSGGDISSDLLVQSDIEISARIVSRQEGIL</sequence>
<dbReference type="Gene3D" id="3.90.1170.20">
    <property type="entry name" value="Quinolinate phosphoribosyl transferase, N-terminal domain"/>
    <property type="match status" value="1"/>
</dbReference>
<gene>
    <name evidence="1" type="ORF">METZ01_LOCUS500889</name>
</gene>
<dbReference type="SUPFAM" id="SSF54675">
    <property type="entry name" value="Nicotinate/Quinolinate PRTase N-terminal domain-like"/>
    <property type="match status" value="1"/>
</dbReference>
<organism evidence="1">
    <name type="scientific">marine metagenome</name>
    <dbReference type="NCBI Taxonomy" id="408172"/>
    <lineage>
        <taxon>unclassified sequences</taxon>
        <taxon>metagenomes</taxon>
        <taxon>ecological metagenomes</taxon>
    </lineage>
</organism>
<reference evidence="1" key="1">
    <citation type="submission" date="2018-05" db="EMBL/GenBank/DDBJ databases">
        <authorList>
            <person name="Lanie J.A."/>
            <person name="Ng W.-L."/>
            <person name="Kazmierczak K.M."/>
            <person name="Andrzejewski T.M."/>
            <person name="Davidsen T.M."/>
            <person name="Wayne K.J."/>
            <person name="Tettelin H."/>
            <person name="Glass J.I."/>
            <person name="Rusch D."/>
            <person name="Podicherti R."/>
            <person name="Tsui H.-C.T."/>
            <person name="Winkler M.E."/>
        </authorList>
    </citation>
    <scope>NUCLEOTIDE SEQUENCE</scope>
</reference>
<name>A0A383DUX5_9ZZZZ</name>
<dbReference type="AlphaFoldDB" id="A0A383DUX5"/>
<evidence type="ECO:0008006" key="2">
    <source>
        <dbReference type="Google" id="ProtNLM"/>
    </source>
</evidence>